<accession>A0A8H6X6T3</accession>
<protein>
    <submittedName>
        <fullName evidence="1">Uncharacterized protein</fullName>
    </submittedName>
</protein>
<evidence type="ECO:0000313" key="2">
    <source>
        <dbReference type="Proteomes" id="UP000620124"/>
    </source>
</evidence>
<organism evidence="1 2">
    <name type="scientific">Mycena venus</name>
    <dbReference type="NCBI Taxonomy" id="2733690"/>
    <lineage>
        <taxon>Eukaryota</taxon>
        <taxon>Fungi</taxon>
        <taxon>Dikarya</taxon>
        <taxon>Basidiomycota</taxon>
        <taxon>Agaricomycotina</taxon>
        <taxon>Agaricomycetes</taxon>
        <taxon>Agaricomycetidae</taxon>
        <taxon>Agaricales</taxon>
        <taxon>Marasmiineae</taxon>
        <taxon>Mycenaceae</taxon>
        <taxon>Mycena</taxon>
    </lineage>
</organism>
<sequence length="71" mass="8217">MGLPPCFWVLVLRRTRTRLDPTPSTRLLRRSLSRSNILLPLLQGHISMVSLIAVSTWIHGQCIPMMMHHWS</sequence>
<keyword evidence="2" id="KW-1185">Reference proteome</keyword>
<gene>
    <name evidence="1" type="ORF">MVEN_02209100</name>
</gene>
<comment type="caution">
    <text evidence="1">The sequence shown here is derived from an EMBL/GenBank/DDBJ whole genome shotgun (WGS) entry which is preliminary data.</text>
</comment>
<dbReference type="AlphaFoldDB" id="A0A8H6X6T3"/>
<proteinExistence type="predicted"/>
<evidence type="ECO:0000313" key="1">
    <source>
        <dbReference type="EMBL" id="KAF7335552.1"/>
    </source>
</evidence>
<dbReference type="EMBL" id="JACAZI010000024">
    <property type="protein sequence ID" value="KAF7335552.1"/>
    <property type="molecule type" value="Genomic_DNA"/>
</dbReference>
<name>A0A8H6X6T3_9AGAR</name>
<reference evidence="1" key="1">
    <citation type="submission" date="2020-05" db="EMBL/GenBank/DDBJ databases">
        <title>Mycena genomes resolve the evolution of fungal bioluminescence.</title>
        <authorList>
            <person name="Tsai I.J."/>
        </authorList>
    </citation>
    <scope>NUCLEOTIDE SEQUENCE</scope>
    <source>
        <strain evidence="1">CCC161011</strain>
    </source>
</reference>
<dbReference type="Proteomes" id="UP000620124">
    <property type="component" value="Unassembled WGS sequence"/>
</dbReference>